<protein>
    <submittedName>
        <fullName evidence="2">Uncharacterized protein</fullName>
    </submittedName>
</protein>
<evidence type="ECO:0000313" key="2">
    <source>
        <dbReference type="EMBL" id="ADE30023.1"/>
    </source>
</evidence>
<dbReference type="HOGENOM" id="CLU_3204634_0_0_5"/>
<organism evidence="2 3">
    <name type="scientific">Rickettsia prowazekii (strain Rp22)</name>
    <dbReference type="NCBI Taxonomy" id="449216"/>
    <lineage>
        <taxon>Bacteria</taxon>
        <taxon>Pseudomonadati</taxon>
        <taxon>Pseudomonadota</taxon>
        <taxon>Alphaproteobacteria</taxon>
        <taxon>Rickettsiales</taxon>
        <taxon>Rickettsiaceae</taxon>
        <taxon>Rickettsieae</taxon>
        <taxon>Rickettsia</taxon>
        <taxon>typhus group</taxon>
    </lineage>
</organism>
<keyword evidence="1" id="KW-0472">Membrane</keyword>
<accession>D5AX84</accession>
<dbReference type="EMBL" id="CP001584">
    <property type="protein sequence ID" value="ADE30023.1"/>
    <property type="molecule type" value="Genomic_DNA"/>
</dbReference>
<reference evidence="2 3" key="1">
    <citation type="journal article" date="2010" name="Genome Res.">
        <title>Genomic, proteomic, and transcriptomic analysis of virulent and avirulent Rickettsia prowazekii reveals its adaptive mutation capabilities.</title>
        <authorList>
            <person name="Bechah Y."/>
            <person name="El Karkouri K."/>
            <person name="Mediannikov O."/>
            <person name="Leroy Q."/>
            <person name="Pelletier N."/>
            <person name="Robert C."/>
            <person name="Medigue C."/>
            <person name="Mege J.L."/>
            <person name="Raoult D."/>
        </authorList>
    </citation>
    <scope>NUCLEOTIDE SEQUENCE [LARGE SCALE GENOMIC DNA]</scope>
    <source>
        <strain evidence="2 3">Rp22</strain>
    </source>
</reference>
<dbReference type="Proteomes" id="UP000006931">
    <property type="component" value="Chromosome"/>
</dbReference>
<evidence type="ECO:0000313" key="3">
    <source>
        <dbReference type="Proteomes" id="UP000006931"/>
    </source>
</evidence>
<sequence>MLPNYTTISIKFEIFFDTSNSINTIYFLNVVWRVNYLIVIFLLIH</sequence>
<proteinExistence type="predicted"/>
<evidence type="ECO:0000256" key="1">
    <source>
        <dbReference type="SAM" id="Phobius"/>
    </source>
</evidence>
<dbReference type="KEGG" id="rpq:rpr22_CDSx524"/>
<keyword evidence="1" id="KW-1133">Transmembrane helix</keyword>
<feature type="transmembrane region" description="Helical" evidence="1">
    <location>
        <begin position="25"/>
        <end position="44"/>
    </location>
</feature>
<name>D5AX84_RICPP</name>
<keyword evidence="1" id="KW-0812">Transmembrane</keyword>
<gene>
    <name evidence="2" type="ORF">rpr22_CDSx524</name>
</gene>
<dbReference type="AlphaFoldDB" id="D5AX84"/>